<evidence type="ECO:0000256" key="7">
    <source>
        <dbReference type="RuleBase" id="RU363021"/>
    </source>
</evidence>
<gene>
    <name evidence="10" type="primary">LOC100213200</name>
</gene>
<name>A0ABM4DEZ5_HYDVU</name>
<evidence type="ECO:0000256" key="6">
    <source>
        <dbReference type="ARBA" id="ARBA00023136"/>
    </source>
</evidence>
<keyword evidence="4" id="KW-1133">Transmembrane helix</keyword>
<dbReference type="RefSeq" id="XP_065672996.1">
    <property type="nucleotide sequence ID" value="XM_065816924.1"/>
</dbReference>
<dbReference type="PANTHER" id="PTHR14564">
    <property type="entry name" value="MICOS COMPLEX SUBUNIT MIC26 / MIC27 FAMILY MEMBER"/>
    <property type="match status" value="1"/>
</dbReference>
<sequence>MFSSLFNKLCDPYIPCLLAESEKKLIVPVELDIYYVPPETEEVLVGSQPSALFEFISEMRKSVTSKCSGLLTTHEKIGSVFSFTDAFLRDTYRNVLADPHILLKPSTIVLASVAGALAAGRGRRPIKRFFYSSLFGVSGSAVCYPERAQNVAITAYYHSINSVANLNNLWRSKSEEKAVQLDTKDENYTDQVILVSEISSENLVSDSVILPNANEIVLSDETLNNTNDKKLADDDDTEDKVTFIQFWTGIPDDSAMDNEESLVSKQVSEIKKDFGQSDPEDQDMYSTRTPN</sequence>
<protein>
    <recommendedName>
        <fullName evidence="7">MICOS complex subunit</fullName>
    </recommendedName>
</protein>
<evidence type="ECO:0000256" key="4">
    <source>
        <dbReference type="ARBA" id="ARBA00022989"/>
    </source>
</evidence>
<feature type="region of interest" description="Disordered" evidence="8">
    <location>
        <begin position="251"/>
        <end position="291"/>
    </location>
</feature>
<dbReference type="Proteomes" id="UP001652625">
    <property type="component" value="Chromosome 13"/>
</dbReference>
<evidence type="ECO:0000256" key="2">
    <source>
        <dbReference type="ARBA" id="ARBA00010904"/>
    </source>
</evidence>
<evidence type="ECO:0000313" key="9">
    <source>
        <dbReference type="Proteomes" id="UP001652625"/>
    </source>
</evidence>
<comment type="function">
    <text evidence="7">Component of the MICOS complex, a large protein complex of the mitochondrial inner membrane that plays crucial roles in the maintenance of crista junctions, inner membrane architecture, and formation of contact sites to the outer membrane.</text>
</comment>
<comment type="subcellular location">
    <subcellularLocation>
        <location evidence="7">Mitochondrion inner membrane</location>
    </subcellularLocation>
    <subcellularLocation>
        <location evidence="1">Mitochondrion membrane</location>
    </subcellularLocation>
</comment>
<evidence type="ECO:0000256" key="3">
    <source>
        <dbReference type="ARBA" id="ARBA00022692"/>
    </source>
</evidence>
<organism evidence="9 10">
    <name type="scientific">Hydra vulgaris</name>
    <name type="common">Hydra</name>
    <name type="synonym">Hydra attenuata</name>
    <dbReference type="NCBI Taxonomy" id="6087"/>
    <lineage>
        <taxon>Eukaryota</taxon>
        <taxon>Metazoa</taxon>
        <taxon>Cnidaria</taxon>
        <taxon>Hydrozoa</taxon>
        <taxon>Hydroidolina</taxon>
        <taxon>Anthoathecata</taxon>
        <taxon>Aplanulata</taxon>
        <taxon>Hydridae</taxon>
        <taxon>Hydra</taxon>
    </lineage>
</organism>
<keyword evidence="6" id="KW-0472">Membrane</keyword>
<evidence type="ECO:0000256" key="1">
    <source>
        <dbReference type="ARBA" id="ARBA00004325"/>
    </source>
</evidence>
<comment type="subunit">
    <text evidence="7">Component of the mitochondrial contact site and cristae organizing system (MICOS) complex.</text>
</comment>
<comment type="similarity">
    <text evidence="2">Belongs to the apolipoprotein O/MICOS complex subunit Mic27 family.</text>
</comment>
<evidence type="ECO:0000256" key="5">
    <source>
        <dbReference type="ARBA" id="ARBA00023128"/>
    </source>
</evidence>
<dbReference type="InterPro" id="IPR033182">
    <property type="entry name" value="MIC26/MIC27_animal"/>
</dbReference>
<keyword evidence="3" id="KW-0812">Transmembrane</keyword>
<keyword evidence="9" id="KW-1185">Reference proteome</keyword>
<accession>A0ABM4DEZ5</accession>
<dbReference type="InterPro" id="IPR019166">
    <property type="entry name" value="MIC26/MIC27"/>
</dbReference>
<proteinExistence type="inferred from homology"/>
<keyword evidence="7" id="KW-0999">Mitochondrion inner membrane</keyword>
<evidence type="ECO:0000256" key="8">
    <source>
        <dbReference type="SAM" id="MobiDB-lite"/>
    </source>
</evidence>
<dbReference type="Pfam" id="PF09769">
    <property type="entry name" value="ApoO"/>
    <property type="match status" value="1"/>
</dbReference>
<reference evidence="10" key="1">
    <citation type="submission" date="2025-08" db="UniProtKB">
        <authorList>
            <consortium name="RefSeq"/>
        </authorList>
    </citation>
    <scope>IDENTIFICATION</scope>
</reference>
<evidence type="ECO:0000313" key="10">
    <source>
        <dbReference type="RefSeq" id="XP_065672996.1"/>
    </source>
</evidence>
<keyword evidence="5 7" id="KW-0496">Mitochondrion</keyword>
<dbReference type="GeneID" id="100213200"/>